<evidence type="ECO:0000256" key="1">
    <source>
        <dbReference type="SAM" id="Phobius"/>
    </source>
</evidence>
<keyword evidence="1" id="KW-0472">Membrane</keyword>
<organism evidence="2 3">
    <name type="scientific">Lysinibacillus sphaericus</name>
    <name type="common">Bacillus sphaericus</name>
    <dbReference type="NCBI Taxonomy" id="1421"/>
    <lineage>
        <taxon>Bacteria</taxon>
        <taxon>Bacillati</taxon>
        <taxon>Bacillota</taxon>
        <taxon>Bacilli</taxon>
        <taxon>Bacillales</taxon>
        <taxon>Bacillaceae</taxon>
        <taxon>Lysinibacillus</taxon>
    </lineage>
</organism>
<feature type="transmembrane region" description="Helical" evidence="1">
    <location>
        <begin position="9"/>
        <end position="28"/>
    </location>
</feature>
<dbReference type="Proteomes" id="UP000238825">
    <property type="component" value="Chromosome"/>
</dbReference>
<dbReference type="AlphaFoldDB" id="A0A2S0JV66"/>
<reference evidence="2 3" key="1">
    <citation type="submission" date="2017-03" db="EMBL/GenBank/DDBJ databases">
        <title>The whole genome sequencing and assembly of Lysinibacillus sphaericus DSM 28T strain.</title>
        <authorList>
            <person name="Lee Y.-J."/>
            <person name="Yi H."/>
            <person name="Bahn Y.-S."/>
            <person name="Kim J.F."/>
            <person name="Lee D.-W."/>
        </authorList>
    </citation>
    <scope>NUCLEOTIDE SEQUENCE [LARGE SCALE GENOMIC DNA]</scope>
    <source>
        <strain evidence="2 3">DSM 28</strain>
    </source>
</reference>
<keyword evidence="1" id="KW-0812">Transmembrane</keyword>
<accession>A0A2S0JV66</accession>
<proteinExistence type="predicted"/>
<gene>
    <name evidence="2" type="ORF">LS41612_01305</name>
</gene>
<evidence type="ECO:0000313" key="2">
    <source>
        <dbReference type="EMBL" id="AVK95033.1"/>
    </source>
</evidence>
<evidence type="ECO:0000313" key="3">
    <source>
        <dbReference type="Proteomes" id="UP000238825"/>
    </source>
</evidence>
<sequence length="59" mass="6993">MNMEKKQDLAFKFILAYFIVFIILKEIFTFSRLVNYSVPIIGVLIAAFLRYKLKDKKSD</sequence>
<keyword evidence="1" id="KW-1133">Transmembrane helix</keyword>
<name>A0A2S0JV66_LYSSH</name>
<dbReference type="EMBL" id="CP019980">
    <property type="protein sequence ID" value="AVK95033.1"/>
    <property type="molecule type" value="Genomic_DNA"/>
</dbReference>
<feature type="transmembrane region" description="Helical" evidence="1">
    <location>
        <begin position="34"/>
        <end position="53"/>
    </location>
</feature>
<protein>
    <submittedName>
        <fullName evidence="2">Uncharacterized protein</fullName>
    </submittedName>
</protein>